<dbReference type="Pfam" id="PF01107">
    <property type="entry name" value="MP"/>
    <property type="match status" value="1"/>
</dbReference>
<dbReference type="AlphaFoldDB" id="A0AAV7FB89"/>
<name>A0AAV7FB89_ARIFI</name>
<dbReference type="InterPro" id="IPR056648">
    <property type="entry name" value="DUF7746"/>
</dbReference>
<dbReference type="PANTHER" id="PTHR47599:SF2">
    <property type="match status" value="1"/>
</dbReference>
<dbReference type="Proteomes" id="UP000825729">
    <property type="component" value="Unassembled WGS sequence"/>
</dbReference>
<reference evidence="3 4" key="1">
    <citation type="submission" date="2021-07" db="EMBL/GenBank/DDBJ databases">
        <title>The Aristolochia fimbriata genome: insights into angiosperm evolution, floral development and chemical biosynthesis.</title>
        <authorList>
            <person name="Jiao Y."/>
        </authorList>
    </citation>
    <scope>NUCLEOTIDE SEQUENCE [LARGE SCALE GENOMIC DNA]</scope>
    <source>
        <strain evidence="3">IBCAS-2021</strain>
        <tissue evidence="3">Leaf</tissue>
    </source>
</reference>
<dbReference type="InterPro" id="IPR028919">
    <property type="entry name" value="Viral_movement"/>
</dbReference>
<dbReference type="Pfam" id="PF24925">
    <property type="entry name" value="DUF7746"/>
    <property type="match status" value="1"/>
</dbReference>
<evidence type="ECO:0000259" key="2">
    <source>
        <dbReference type="Pfam" id="PF24925"/>
    </source>
</evidence>
<protein>
    <recommendedName>
        <fullName evidence="2">DUF7746 domain-containing protein</fullName>
    </recommendedName>
</protein>
<proteinExistence type="predicted"/>
<feature type="domain" description="DUF7746" evidence="2">
    <location>
        <begin position="250"/>
        <end position="296"/>
    </location>
</feature>
<organism evidence="3 4">
    <name type="scientific">Aristolochia fimbriata</name>
    <name type="common">White veined hardy Dutchman's pipe vine</name>
    <dbReference type="NCBI Taxonomy" id="158543"/>
    <lineage>
        <taxon>Eukaryota</taxon>
        <taxon>Viridiplantae</taxon>
        <taxon>Streptophyta</taxon>
        <taxon>Embryophyta</taxon>
        <taxon>Tracheophyta</taxon>
        <taxon>Spermatophyta</taxon>
        <taxon>Magnoliopsida</taxon>
        <taxon>Magnoliidae</taxon>
        <taxon>Piperales</taxon>
        <taxon>Aristolochiaceae</taxon>
        <taxon>Aristolochia</taxon>
    </lineage>
</organism>
<evidence type="ECO:0000313" key="3">
    <source>
        <dbReference type="EMBL" id="KAG9458465.1"/>
    </source>
</evidence>
<accession>A0AAV7FB89</accession>
<sequence length="452" mass="51701">MPRSLFPFAATNNKNASLDEYTVDVRDLNRWSIPKVPSKQIYDLGSFTLAWSHLLSETDIRPFREKYKFLHIGCVQIAIRPLTLKGLNTSLMLSLRDTRCLNWANSLMGAMETNLINDPVYFNIYPDLALSMTDPHLLKSLSLNLMTHNYHFLPGSETIAIVYRIYYRVLNTLTSNIKVVSKKDKTTLIESNIISTKTAIPRTLKWDEIEFPTTWQMLEATVPQPLDKREVEQIAQDVDEQQWQLNTGVVIKSSGITEPTVVNQIVAGFSGDLYEWWNNYLKKPYQHSILYAVKIDESGPILDSDGKPISDAVMTLLVQWESNNNNNNIPALWRTYEIQRWINYYTTQICETTVNTFQADLEDWNKNLPIDELDEVTSTDPKELRKRYMQKFPTASEAEAATYCATMIQRFFATTFPSHQPALTASSAGNNDSEGSIQLSDTEAEAVHRNDE</sequence>
<evidence type="ECO:0000256" key="1">
    <source>
        <dbReference type="SAM" id="MobiDB-lite"/>
    </source>
</evidence>
<feature type="compositionally biased region" description="Polar residues" evidence="1">
    <location>
        <begin position="423"/>
        <end position="441"/>
    </location>
</feature>
<dbReference type="EMBL" id="JAINDJ010000002">
    <property type="protein sequence ID" value="KAG9458465.1"/>
    <property type="molecule type" value="Genomic_DNA"/>
</dbReference>
<evidence type="ECO:0000313" key="4">
    <source>
        <dbReference type="Proteomes" id="UP000825729"/>
    </source>
</evidence>
<feature type="region of interest" description="Disordered" evidence="1">
    <location>
        <begin position="423"/>
        <end position="452"/>
    </location>
</feature>
<dbReference type="PANTHER" id="PTHR47599">
    <property type="entry name" value="CELL-TO-CELL MOVEMENT PROTEIN"/>
    <property type="match status" value="1"/>
</dbReference>
<keyword evidence="4" id="KW-1185">Reference proteome</keyword>
<comment type="caution">
    <text evidence="3">The sequence shown here is derived from an EMBL/GenBank/DDBJ whole genome shotgun (WGS) entry which is preliminary data.</text>
</comment>
<gene>
    <name evidence="3" type="ORF">H6P81_002973</name>
</gene>
<dbReference type="InterPro" id="IPR051596">
    <property type="entry name" value="Caulimoviridae_Movement"/>
</dbReference>